<reference evidence="14 15" key="1">
    <citation type="submission" date="2023-11" db="EMBL/GenBank/DDBJ databases">
        <authorList>
            <person name="Hedman E."/>
            <person name="Englund M."/>
            <person name="Stromberg M."/>
            <person name="Nyberg Akerstrom W."/>
            <person name="Nylinder S."/>
            <person name="Jareborg N."/>
            <person name="Kallberg Y."/>
            <person name="Kronander E."/>
        </authorList>
    </citation>
    <scope>NUCLEOTIDE SEQUENCE [LARGE SCALE GENOMIC DNA]</scope>
</reference>
<evidence type="ECO:0000256" key="8">
    <source>
        <dbReference type="ARBA" id="ARBA00024195"/>
    </source>
</evidence>
<dbReference type="GO" id="GO:0004252">
    <property type="term" value="F:serine-type endopeptidase activity"/>
    <property type="evidence" value="ECO:0007669"/>
    <property type="project" value="InterPro"/>
</dbReference>
<accession>A0AAV1M3Q2</accession>
<comment type="similarity">
    <text evidence="8">Belongs to the peptidase S1 family. CLIP subfamily.</text>
</comment>
<proteinExistence type="inferred from homology"/>
<dbReference type="InterPro" id="IPR018114">
    <property type="entry name" value="TRYPSIN_HIS"/>
</dbReference>
<keyword evidence="7" id="KW-1199">Hemostasis impairing toxin</keyword>
<gene>
    <name evidence="14" type="ORF">PARMNEM_LOCUS20856</name>
</gene>
<dbReference type="GO" id="GO:0090729">
    <property type="term" value="F:toxin activity"/>
    <property type="evidence" value="ECO:0007669"/>
    <property type="project" value="UniProtKB-KW"/>
</dbReference>
<evidence type="ECO:0000256" key="12">
    <source>
        <dbReference type="SAM" id="SignalP"/>
    </source>
</evidence>
<dbReference type="Pfam" id="PF00089">
    <property type="entry name" value="Trypsin"/>
    <property type="match status" value="1"/>
</dbReference>
<evidence type="ECO:0000256" key="2">
    <source>
        <dbReference type="ARBA" id="ARBA00022656"/>
    </source>
</evidence>
<dbReference type="PANTHER" id="PTHR24276:SF91">
    <property type="entry name" value="AT26814P-RELATED"/>
    <property type="match status" value="1"/>
</dbReference>
<dbReference type="InterPro" id="IPR043504">
    <property type="entry name" value="Peptidase_S1_PA_chymotrypsin"/>
</dbReference>
<dbReference type="PROSITE" id="PS50240">
    <property type="entry name" value="TRYPSIN_DOM"/>
    <property type="match status" value="1"/>
</dbReference>
<dbReference type="GO" id="GO:0005576">
    <property type="term" value="C:extracellular region"/>
    <property type="evidence" value="ECO:0007669"/>
    <property type="project" value="UniProtKB-SubCell"/>
</dbReference>
<evidence type="ECO:0000313" key="14">
    <source>
        <dbReference type="EMBL" id="CAK1602336.1"/>
    </source>
</evidence>
<evidence type="ECO:0000256" key="5">
    <source>
        <dbReference type="ARBA" id="ARBA00022825"/>
    </source>
</evidence>
<feature type="domain" description="Peptidase S1" evidence="13">
    <location>
        <begin position="25"/>
        <end position="256"/>
    </location>
</feature>
<protein>
    <recommendedName>
        <fullName evidence="13">Peptidase S1 domain-containing protein</fullName>
    </recommendedName>
</protein>
<comment type="caution">
    <text evidence="14">The sequence shown here is derived from an EMBL/GenBank/DDBJ whole genome shotgun (WGS) entry which is preliminary data.</text>
</comment>
<dbReference type="PRINTS" id="PR00722">
    <property type="entry name" value="CHYMOTRYPSIN"/>
</dbReference>
<dbReference type="InterPro" id="IPR001314">
    <property type="entry name" value="Peptidase_S1A"/>
</dbReference>
<dbReference type="PROSITE" id="PS00134">
    <property type="entry name" value="TRYPSIN_HIS"/>
    <property type="match status" value="1"/>
</dbReference>
<keyword evidence="3 11" id="KW-0645">Protease</keyword>
<dbReference type="InterPro" id="IPR050430">
    <property type="entry name" value="Peptidase_S1"/>
</dbReference>
<keyword evidence="5 11" id="KW-0720">Serine protease</keyword>
<dbReference type="PROSITE" id="PS00135">
    <property type="entry name" value="TRYPSIN_SER"/>
    <property type="match status" value="1"/>
</dbReference>
<comment type="subcellular location">
    <subcellularLocation>
        <location evidence="1">Secreted</location>
        <location evidence="1">Extracellular space</location>
    </subcellularLocation>
</comment>
<name>A0AAV1M3Q2_9NEOP</name>
<feature type="chain" id="PRO_5043696078" description="Peptidase S1 domain-containing protein" evidence="12">
    <location>
        <begin position="20"/>
        <end position="256"/>
    </location>
</feature>
<comment type="function">
    <text evidence="9">Fibrinolytic activity; shows preferential cleavage of Arg-Gly bonds in all three fibrinogen chains. Contact with the caterpillars causes severe bleeding, due the anticoagulant effect of the protein.</text>
</comment>
<dbReference type="InterPro" id="IPR009003">
    <property type="entry name" value="Peptidase_S1_PA"/>
</dbReference>
<keyword evidence="10" id="KW-1205">Fibrinolytic toxin</keyword>
<dbReference type="EMBL" id="CAVLGL010000137">
    <property type="protein sequence ID" value="CAK1602336.1"/>
    <property type="molecule type" value="Genomic_DNA"/>
</dbReference>
<dbReference type="SMART" id="SM00020">
    <property type="entry name" value="Tryp_SPc"/>
    <property type="match status" value="1"/>
</dbReference>
<evidence type="ECO:0000256" key="4">
    <source>
        <dbReference type="ARBA" id="ARBA00022801"/>
    </source>
</evidence>
<keyword evidence="6" id="KW-1015">Disulfide bond</keyword>
<evidence type="ECO:0000256" key="11">
    <source>
        <dbReference type="RuleBase" id="RU363034"/>
    </source>
</evidence>
<feature type="signal peptide" evidence="12">
    <location>
        <begin position="1"/>
        <end position="19"/>
    </location>
</feature>
<organism evidence="14 15">
    <name type="scientific">Parnassius mnemosyne</name>
    <name type="common">clouded apollo</name>
    <dbReference type="NCBI Taxonomy" id="213953"/>
    <lineage>
        <taxon>Eukaryota</taxon>
        <taxon>Metazoa</taxon>
        <taxon>Ecdysozoa</taxon>
        <taxon>Arthropoda</taxon>
        <taxon>Hexapoda</taxon>
        <taxon>Insecta</taxon>
        <taxon>Pterygota</taxon>
        <taxon>Neoptera</taxon>
        <taxon>Endopterygota</taxon>
        <taxon>Lepidoptera</taxon>
        <taxon>Glossata</taxon>
        <taxon>Ditrysia</taxon>
        <taxon>Papilionoidea</taxon>
        <taxon>Papilionidae</taxon>
        <taxon>Parnassiinae</taxon>
        <taxon>Parnassini</taxon>
        <taxon>Parnassius</taxon>
        <taxon>Driopa</taxon>
    </lineage>
</organism>
<keyword evidence="2" id="KW-0800">Toxin</keyword>
<dbReference type="InterPro" id="IPR033116">
    <property type="entry name" value="TRYPSIN_SER"/>
</dbReference>
<evidence type="ECO:0000256" key="7">
    <source>
        <dbReference type="ARBA" id="ARBA00023240"/>
    </source>
</evidence>
<dbReference type="FunFam" id="2.40.10.10:FF:000002">
    <property type="entry name" value="Transmembrane protease serine"/>
    <property type="match status" value="1"/>
</dbReference>
<evidence type="ECO:0000256" key="10">
    <source>
        <dbReference type="ARBA" id="ARBA00084094"/>
    </source>
</evidence>
<dbReference type="Gene3D" id="2.40.10.10">
    <property type="entry name" value="Trypsin-like serine proteases"/>
    <property type="match status" value="1"/>
</dbReference>
<sequence>MRVNSIIIFLTIAAGSALSETQRGIVGGSSTSIQNYPYVAALLRSSSQAYVQSCVGTIINNRAILSAAHCFYRDSANRWRIRVGSSYANSGGTVFTTARIIIHPSFGEYSNDHDVAVMHSSRGFSFSNSVRAASIAGSNYNVANNQALWAVGWGKPSVGGPASEQLRQVMIWTINQNICRSRYAELGFTITDNMLCSGWLDVGGRDQCQGDSGGPLIHNDVIVGICSWGQQCALARYPGVNTRVSRFTSWIQANAQ</sequence>
<evidence type="ECO:0000256" key="1">
    <source>
        <dbReference type="ARBA" id="ARBA00004239"/>
    </source>
</evidence>
<evidence type="ECO:0000256" key="6">
    <source>
        <dbReference type="ARBA" id="ARBA00023157"/>
    </source>
</evidence>
<keyword evidence="12" id="KW-0732">Signal</keyword>
<dbReference type="InterPro" id="IPR001254">
    <property type="entry name" value="Trypsin_dom"/>
</dbReference>
<dbReference type="Proteomes" id="UP001314205">
    <property type="component" value="Unassembled WGS sequence"/>
</dbReference>
<evidence type="ECO:0000313" key="15">
    <source>
        <dbReference type="Proteomes" id="UP001314205"/>
    </source>
</evidence>
<keyword evidence="15" id="KW-1185">Reference proteome</keyword>
<evidence type="ECO:0000256" key="3">
    <source>
        <dbReference type="ARBA" id="ARBA00022670"/>
    </source>
</evidence>
<dbReference type="AlphaFoldDB" id="A0AAV1M3Q2"/>
<evidence type="ECO:0000256" key="9">
    <source>
        <dbReference type="ARBA" id="ARBA00055534"/>
    </source>
</evidence>
<dbReference type="CDD" id="cd00190">
    <property type="entry name" value="Tryp_SPc"/>
    <property type="match status" value="1"/>
</dbReference>
<dbReference type="FunFam" id="2.40.10.10:FF:000068">
    <property type="entry name" value="transmembrane protease serine 2"/>
    <property type="match status" value="1"/>
</dbReference>
<evidence type="ECO:0000259" key="13">
    <source>
        <dbReference type="PROSITE" id="PS50240"/>
    </source>
</evidence>
<dbReference type="PANTHER" id="PTHR24276">
    <property type="entry name" value="POLYSERASE-RELATED"/>
    <property type="match status" value="1"/>
</dbReference>
<dbReference type="GO" id="GO:0006508">
    <property type="term" value="P:proteolysis"/>
    <property type="evidence" value="ECO:0007669"/>
    <property type="project" value="UniProtKB-KW"/>
</dbReference>
<dbReference type="SUPFAM" id="SSF50494">
    <property type="entry name" value="Trypsin-like serine proteases"/>
    <property type="match status" value="1"/>
</dbReference>
<keyword evidence="4 11" id="KW-0378">Hydrolase</keyword>